<evidence type="ECO:0000313" key="1">
    <source>
        <dbReference type="EMBL" id="KAB1069196.1"/>
    </source>
</evidence>
<evidence type="ECO:0000313" key="2">
    <source>
        <dbReference type="Proteomes" id="UP000441333"/>
    </source>
</evidence>
<dbReference type="Proteomes" id="UP000441333">
    <property type="component" value="Unassembled WGS sequence"/>
</dbReference>
<dbReference type="AlphaFoldDB" id="A0A6N6MFX9"/>
<dbReference type="EMBL" id="WAAT01000028">
    <property type="protein sequence ID" value="KAB1069196.1"/>
    <property type="molecule type" value="Genomic_DNA"/>
</dbReference>
<proteinExistence type="predicted"/>
<gene>
    <name evidence="1" type="ORF">F6U93_04535</name>
</gene>
<organism evidence="1 2">
    <name type="scientific">Pseudotamlana haliotis</name>
    <dbReference type="NCBI Taxonomy" id="2614804"/>
    <lineage>
        <taxon>Bacteria</taxon>
        <taxon>Pseudomonadati</taxon>
        <taxon>Bacteroidota</taxon>
        <taxon>Flavobacteriia</taxon>
        <taxon>Flavobacteriales</taxon>
        <taxon>Flavobacteriaceae</taxon>
        <taxon>Pseudotamlana</taxon>
    </lineage>
</organism>
<evidence type="ECO:0008006" key="3">
    <source>
        <dbReference type="Google" id="ProtNLM"/>
    </source>
</evidence>
<sequence length="200" mass="23019">MRFLSLSLVLLFVSCASYPEKQQFQSINDQADFHNVYFSNVEKDYVYKASIEVYDKVFGGIFIVKKIDDLHHRVVFTTEMGNKILDFSFDKEAFKVNSILEALDKKILINVLKKDFKVLITENLKLKAAFKSDKQTVGQTVIDSDDYFYFGTNPLNKIVKSKCGKAQVVFTFSEISNNIAHNINIQHFNIKFKMGLKSIN</sequence>
<comment type="caution">
    <text evidence="1">The sequence shown here is derived from an EMBL/GenBank/DDBJ whole genome shotgun (WGS) entry which is preliminary data.</text>
</comment>
<keyword evidence="2" id="KW-1185">Reference proteome</keyword>
<name>A0A6N6MFX9_9FLAO</name>
<dbReference type="PROSITE" id="PS51257">
    <property type="entry name" value="PROKAR_LIPOPROTEIN"/>
    <property type="match status" value="1"/>
</dbReference>
<protein>
    <recommendedName>
        <fullName evidence="3">DUF4292 domain-containing protein</fullName>
    </recommendedName>
</protein>
<accession>A0A6N6MFX9</accession>
<reference evidence="1 2" key="1">
    <citation type="submission" date="2019-09" db="EMBL/GenBank/DDBJ databases">
        <authorList>
            <person name="Cao W.R."/>
        </authorList>
    </citation>
    <scope>NUCLEOTIDE SEQUENCE [LARGE SCALE GENOMIC DNA]</scope>
    <source>
        <strain evidence="1 2">B1N29</strain>
    </source>
</reference>